<reference evidence="1" key="1">
    <citation type="submission" date="2014-11" db="EMBL/GenBank/DDBJ databases">
        <authorList>
            <person name="Amaro Gonzalez C."/>
        </authorList>
    </citation>
    <scope>NUCLEOTIDE SEQUENCE</scope>
</reference>
<organism evidence="1">
    <name type="scientific">Anguilla anguilla</name>
    <name type="common">European freshwater eel</name>
    <name type="synonym">Muraena anguilla</name>
    <dbReference type="NCBI Taxonomy" id="7936"/>
    <lineage>
        <taxon>Eukaryota</taxon>
        <taxon>Metazoa</taxon>
        <taxon>Chordata</taxon>
        <taxon>Craniata</taxon>
        <taxon>Vertebrata</taxon>
        <taxon>Euteleostomi</taxon>
        <taxon>Actinopterygii</taxon>
        <taxon>Neopterygii</taxon>
        <taxon>Teleostei</taxon>
        <taxon>Anguilliformes</taxon>
        <taxon>Anguillidae</taxon>
        <taxon>Anguilla</taxon>
    </lineage>
</organism>
<protein>
    <submittedName>
        <fullName evidence="1">Uncharacterized protein</fullName>
    </submittedName>
</protein>
<name>A0A0E9VL11_ANGAN</name>
<proteinExistence type="predicted"/>
<sequence>MLAGYRSPRSC</sequence>
<evidence type="ECO:0000313" key="1">
    <source>
        <dbReference type="EMBL" id="JAH78110.1"/>
    </source>
</evidence>
<accession>A0A0E9VL11</accession>
<dbReference type="EMBL" id="GBXM01030467">
    <property type="protein sequence ID" value="JAH78110.1"/>
    <property type="molecule type" value="Transcribed_RNA"/>
</dbReference>
<reference evidence="1" key="2">
    <citation type="journal article" date="2015" name="Fish Shellfish Immunol.">
        <title>Early steps in the European eel (Anguilla anguilla)-Vibrio vulnificus interaction in the gills: Role of the RtxA13 toxin.</title>
        <authorList>
            <person name="Callol A."/>
            <person name="Pajuelo D."/>
            <person name="Ebbesson L."/>
            <person name="Teles M."/>
            <person name="MacKenzie S."/>
            <person name="Amaro C."/>
        </authorList>
    </citation>
    <scope>NUCLEOTIDE SEQUENCE</scope>
</reference>